<dbReference type="InterPro" id="IPR022998">
    <property type="entry name" value="ThiamineP_synth_TenI"/>
</dbReference>
<dbReference type="InterPro" id="IPR036206">
    <property type="entry name" value="ThiamineP_synth_sf"/>
</dbReference>
<evidence type="ECO:0000313" key="3">
    <source>
        <dbReference type="Proteomes" id="UP000193978"/>
    </source>
</evidence>
<feature type="domain" description="Thiamine phosphate synthase/TenI" evidence="1">
    <location>
        <begin position="8"/>
        <end position="178"/>
    </location>
</feature>
<dbReference type="RefSeq" id="WP_085771997.1">
    <property type="nucleotide sequence ID" value="NZ_AP027149.1"/>
</dbReference>
<name>A0A1W6MW99_9HYPH</name>
<dbReference type="EMBL" id="CP019948">
    <property type="protein sequence ID" value="ARN81880.1"/>
    <property type="molecule type" value="Genomic_DNA"/>
</dbReference>
<dbReference type="Proteomes" id="UP000193978">
    <property type="component" value="Chromosome"/>
</dbReference>
<dbReference type="CDD" id="cd00564">
    <property type="entry name" value="TMP_TenI"/>
    <property type="match status" value="1"/>
</dbReference>
<dbReference type="GO" id="GO:0009228">
    <property type="term" value="P:thiamine biosynthetic process"/>
    <property type="evidence" value="ECO:0007669"/>
    <property type="project" value="UniProtKB-KW"/>
</dbReference>
<evidence type="ECO:0000313" key="2">
    <source>
        <dbReference type="EMBL" id="ARN81880.1"/>
    </source>
</evidence>
<dbReference type="SUPFAM" id="SSF51391">
    <property type="entry name" value="Thiamin phosphate synthase"/>
    <property type="match status" value="1"/>
</dbReference>
<dbReference type="KEGG" id="mbry:B1812_13180"/>
<gene>
    <name evidence="2" type="ORF">B1812_13180</name>
</gene>
<evidence type="ECO:0000259" key="1">
    <source>
        <dbReference type="Pfam" id="PF02581"/>
    </source>
</evidence>
<sequence length="205" mass="21792">MTNPQLYLATPLLHEAESFLPALDEALHAVRPASLLLRSSIDDEENAIRLVRKIALRTEPLGVALVIDGSTDLALRANVDGAQIAGSGPALKAAVERLSPRHIVGAGGLATRHDAMVAGELGADYVVFGDWSAPLPEDTIEDHLRWWAEIFTTPCVAFASNPAEATRFAHAGADFIMLGDSVWSDPRGPGAAIQDVLDALAREEA</sequence>
<organism evidence="2 3">
    <name type="scientific">Methylocystis bryophila</name>
    <dbReference type="NCBI Taxonomy" id="655015"/>
    <lineage>
        <taxon>Bacteria</taxon>
        <taxon>Pseudomonadati</taxon>
        <taxon>Pseudomonadota</taxon>
        <taxon>Alphaproteobacteria</taxon>
        <taxon>Hyphomicrobiales</taxon>
        <taxon>Methylocystaceae</taxon>
        <taxon>Methylocystis</taxon>
    </lineage>
</organism>
<proteinExistence type="predicted"/>
<dbReference type="Gene3D" id="3.20.20.70">
    <property type="entry name" value="Aldolase class I"/>
    <property type="match status" value="1"/>
</dbReference>
<reference evidence="2 3" key="1">
    <citation type="submission" date="2017-02" db="EMBL/GenBank/DDBJ databases">
        <authorList>
            <person name="Peterson S.W."/>
        </authorList>
    </citation>
    <scope>NUCLEOTIDE SEQUENCE [LARGE SCALE GENOMIC DNA]</scope>
    <source>
        <strain evidence="2 3">S285</strain>
    </source>
</reference>
<dbReference type="InterPro" id="IPR013785">
    <property type="entry name" value="Aldolase_TIM"/>
</dbReference>
<dbReference type="AlphaFoldDB" id="A0A1W6MW99"/>
<dbReference type="Pfam" id="PF02581">
    <property type="entry name" value="TMP-TENI"/>
    <property type="match status" value="1"/>
</dbReference>
<dbReference type="STRING" id="655015.B1812_13180"/>
<protein>
    <recommendedName>
        <fullName evidence="1">Thiamine phosphate synthase/TenI domain-containing protein</fullName>
    </recommendedName>
</protein>
<keyword evidence="3" id="KW-1185">Reference proteome</keyword>
<accession>A0A1W6MW99</accession>
<dbReference type="OrthoDB" id="7159061at2"/>